<feature type="repeat" description="Pumilio" evidence="2">
    <location>
        <begin position="67"/>
        <end position="102"/>
    </location>
</feature>
<protein>
    <submittedName>
        <fullName evidence="4">Pumilio-family RNA binding repeat protein</fullName>
    </submittedName>
</protein>
<dbReference type="GO" id="GO:0010608">
    <property type="term" value="P:post-transcriptional regulation of gene expression"/>
    <property type="evidence" value="ECO:0007669"/>
    <property type="project" value="TreeGrafter"/>
</dbReference>
<evidence type="ECO:0000256" key="2">
    <source>
        <dbReference type="PROSITE-ProRule" id="PRU00317"/>
    </source>
</evidence>
<evidence type="ECO:0000259" key="3">
    <source>
        <dbReference type="PROSITE" id="PS50303"/>
    </source>
</evidence>
<feature type="repeat" description="Pumilio" evidence="2">
    <location>
        <begin position="232"/>
        <end position="267"/>
    </location>
</feature>
<dbReference type="InterPro" id="IPR016024">
    <property type="entry name" value="ARM-type_fold"/>
</dbReference>
<dbReference type="eggNOG" id="KOG1488">
    <property type="taxonomic scope" value="Eukaryota"/>
</dbReference>
<dbReference type="SUPFAM" id="SSF48371">
    <property type="entry name" value="ARM repeat"/>
    <property type="match status" value="1"/>
</dbReference>
<evidence type="ECO:0000313" key="4">
    <source>
        <dbReference type="EMBL" id="EGR34480.1"/>
    </source>
</evidence>
<sequence>MFIQKFNNNININNNNTQYINENENFLQFNQIFNDLIFACKDQNSSRIIQKQFEVAPVQLKNAIFKKIYHETFELMKDQFGNYVIQKLFEKGLPEHKKQLFQVLIENTQDLCLHTYGCRVIQKAIEELQEFPLLQEQIIDELSNNIMDYIQDQHGNHVIQKLFECVDCSKLQVIIDDIIQNVIYLYQVLIYFIFNFMIKKIQTLAFHPYGCRVIQRILEFCQPQQTKQIYQKLKENLILLCKCQYGNYIIQYIIENGLEEDKQYLLQVVKKNFVSLSLNKFASNVTEKSILYSNDEFKYGVLENLLRLNQNNEQNI</sequence>
<dbReference type="PANTHER" id="PTHR12537">
    <property type="entry name" value="RNA BINDING PROTEIN PUMILIO-RELATED"/>
    <property type="match status" value="1"/>
</dbReference>
<dbReference type="RefSeq" id="XP_004039784.1">
    <property type="nucleotide sequence ID" value="XM_004039736.1"/>
</dbReference>
<dbReference type="InterPro" id="IPR001313">
    <property type="entry name" value="Pumilio_RNA-bd_rpt"/>
</dbReference>
<organism evidence="4 5">
    <name type="scientific">Ichthyophthirius multifiliis</name>
    <name type="common">White spot disease agent</name>
    <name type="synonym">Ich</name>
    <dbReference type="NCBI Taxonomy" id="5932"/>
    <lineage>
        <taxon>Eukaryota</taxon>
        <taxon>Sar</taxon>
        <taxon>Alveolata</taxon>
        <taxon>Ciliophora</taxon>
        <taxon>Intramacronucleata</taxon>
        <taxon>Oligohymenophorea</taxon>
        <taxon>Hymenostomatida</taxon>
        <taxon>Ophryoglenina</taxon>
        <taxon>Ichthyophthirius</taxon>
    </lineage>
</organism>
<evidence type="ECO:0000256" key="1">
    <source>
        <dbReference type="ARBA" id="ARBA00022737"/>
    </source>
</evidence>
<accession>G0QJX9</accession>
<feature type="repeat" description="Pumilio" evidence="2">
    <location>
        <begin position="141"/>
        <end position="176"/>
    </location>
</feature>
<dbReference type="PROSITE" id="PS50303">
    <property type="entry name" value="PUM_HD"/>
    <property type="match status" value="1"/>
</dbReference>
<name>G0QJX9_ICHMU</name>
<dbReference type="Pfam" id="PF00806">
    <property type="entry name" value="PUF"/>
    <property type="match status" value="7"/>
</dbReference>
<dbReference type="GeneID" id="14910671"/>
<proteinExistence type="predicted"/>
<dbReference type="GO" id="GO:0005737">
    <property type="term" value="C:cytoplasm"/>
    <property type="evidence" value="ECO:0007669"/>
    <property type="project" value="TreeGrafter"/>
</dbReference>
<reference evidence="4 5" key="1">
    <citation type="submission" date="2011-07" db="EMBL/GenBank/DDBJ databases">
        <authorList>
            <person name="Coyne R."/>
            <person name="Brami D."/>
            <person name="Johnson J."/>
            <person name="Hostetler J."/>
            <person name="Hannick L."/>
            <person name="Clark T."/>
            <person name="Cassidy-Hanley D."/>
            <person name="Inman J."/>
        </authorList>
    </citation>
    <scope>NUCLEOTIDE SEQUENCE [LARGE SCALE GENOMIC DNA]</scope>
    <source>
        <strain evidence="4 5">G5</strain>
    </source>
</reference>
<feature type="repeat" description="Pumilio" evidence="2">
    <location>
        <begin position="103"/>
        <end position="140"/>
    </location>
</feature>
<dbReference type="PANTHER" id="PTHR12537:SF12">
    <property type="entry name" value="MATERNAL PROTEIN PUMILIO"/>
    <property type="match status" value="1"/>
</dbReference>
<dbReference type="Gene3D" id="1.25.10.10">
    <property type="entry name" value="Leucine-rich Repeat Variant"/>
    <property type="match status" value="1"/>
</dbReference>
<dbReference type="EMBL" id="GL983107">
    <property type="protein sequence ID" value="EGR34480.1"/>
    <property type="molecule type" value="Genomic_DNA"/>
</dbReference>
<dbReference type="InParanoid" id="G0QJX9"/>
<feature type="domain" description="PUM-HD" evidence="3">
    <location>
        <begin position="7"/>
        <end position="316"/>
    </location>
</feature>
<dbReference type="PROSITE" id="PS50302">
    <property type="entry name" value="PUM"/>
    <property type="match status" value="6"/>
</dbReference>
<feature type="repeat" description="Pumilio" evidence="2">
    <location>
        <begin position="195"/>
        <end position="231"/>
    </location>
</feature>
<dbReference type="OrthoDB" id="668540at2759"/>
<keyword evidence="5" id="KW-1185">Reference proteome</keyword>
<dbReference type="STRING" id="857967.G0QJX9"/>
<dbReference type="Proteomes" id="UP000008983">
    <property type="component" value="Unassembled WGS sequence"/>
</dbReference>
<dbReference type="AlphaFoldDB" id="G0QJX9"/>
<gene>
    <name evidence="4" type="ORF">IMG5_010290</name>
</gene>
<keyword evidence="1" id="KW-0677">Repeat</keyword>
<dbReference type="OMA" id="ELEECAY"/>
<dbReference type="InterPro" id="IPR033133">
    <property type="entry name" value="PUM-HD"/>
</dbReference>
<dbReference type="SMART" id="SM00025">
    <property type="entry name" value="Pumilio"/>
    <property type="match status" value="7"/>
</dbReference>
<dbReference type="InterPro" id="IPR011989">
    <property type="entry name" value="ARM-like"/>
</dbReference>
<dbReference type="GO" id="GO:0003729">
    <property type="term" value="F:mRNA binding"/>
    <property type="evidence" value="ECO:0007669"/>
    <property type="project" value="TreeGrafter"/>
</dbReference>
<feature type="repeat" description="Pumilio" evidence="2">
    <location>
        <begin position="31"/>
        <end position="66"/>
    </location>
</feature>
<evidence type="ECO:0000313" key="5">
    <source>
        <dbReference type="Proteomes" id="UP000008983"/>
    </source>
</evidence>